<dbReference type="EMBL" id="MIJY01000023">
    <property type="protein sequence ID" value="OEG13060.1"/>
    <property type="molecule type" value="Genomic_DNA"/>
</dbReference>
<gene>
    <name evidence="3" type="ORF">BCR25_06110</name>
</gene>
<dbReference type="SUPFAM" id="SSF46689">
    <property type="entry name" value="Homeodomain-like"/>
    <property type="match status" value="1"/>
</dbReference>
<name>A0A1E5GLF6_9ENTE</name>
<dbReference type="Proteomes" id="UP000095094">
    <property type="component" value="Unassembled WGS sequence"/>
</dbReference>
<keyword evidence="4" id="KW-1185">Reference proteome</keyword>
<feature type="domain" description="HTH tetR-type" evidence="2">
    <location>
        <begin position="14"/>
        <end position="59"/>
    </location>
</feature>
<dbReference type="AlphaFoldDB" id="A0A1E5GLF6"/>
<dbReference type="InterPro" id="IPR050624">
    <property type="entry name" value="HTH-type_Tx_Regulator"/>
</dbReference>
<dbReference type="GO" id="GO:0003677">
    <property type="term" value="F:DNA binding"/>
    <property type="evidence" value="ECO:0007669"/>
    <property type="project" value="UniProtKB-KW"/>
</dbReference>
<comment type="caution">
    <text evidence="3">The sequence shown here is derived from an EMBL/GenBank/DDBJ whole genome shotgun (WGS) entry which is preliminary data.</text>
</comment>
<reference evidence="4" key="1">
    <citation type="submission" date="2016-09" db="EMBL/GenBank/DDBJ databases">
        <authorList>
            <person name="Gulvik C.A."/>
        </authorList>
    </citation>
    <scope>NUCLEOTIDE SEQUENCE [LARGE SCALE GENOMIC DNA]</scope>
    <source>
        <strain evidence="4">LMG 8895</strain>
    </source>
</reference>
<proteinExistence type="predicted"/>
<dbReference type="PANTHER" id="PTHR43479">
    <property type="entry name" value="ACREF/ENVCD OPERON REPRESSOR-RELATED"/>
    <property type="match status" value="1"/>
</dbReference>
<accession>A0A1E5GLF6</accession>
<dbReference type="Gene3D" id="1.10.357.10">
    <property type="entry name" value="Tetracycline Repressor, domain 2"/>
    <property type="match status" value="1"/>
</dbReference>
<evidence type="ECO:0000259" key="2">
    <source>
        <dbReference type="Pfam" id="PF00440"/>
    </source>
</evidence>
<dbReference type="Pfam" id="PF00440">
    <property type="entry name" value="TetR_N"/>
    <property type="match status" value="1"/>
</dbReference>
<evidence type="ECO:0000313" key="4">
    <source>
        <dbReference type="Proteomes" id="UP000095094"/>
    </source>
</evidence>
<evidence type="ECO:0000256" key="1">
    <source>
        <dbReference type="ARBA" id="ARBA00023125"/>
    </source>
</evidence>
<organism evidence="3 4">
    <name type="scientific">Enterococcus termitis</name>
    <dbReference type="NCBI Taxonomy" id="332950"/>
    <lineage>
        <taxon>Bacteria</taxon>
        <taxon>Bacillati</taxon>
        <taxon>Bacillota</taxon>
        <taxon>Bacilli</taxon>
        <taxon>Lactobacillales</taxon>
        <taxon>Enterococcaceae</taxon>
        <taxon>Enterococcus</taxon>
    </lineage>
</organism>
<dbReference type="InterPro" id="IPR001647">
    <property type="entry name" value="HTH_TetR"/>
</dbReference>
<dbReference type="PANTHER" id="PTHR43479:SF11">
    <property type="entry name" value="ACREF_ENVCD OPERON REPRESSOR-RELATED"/>
    <property type="match status" value="1"/>
</dbReference>
<keyword evidence="1" id="KW-0238">DNA-binding</keyword>
<sequence length="212" mass="24532">MARNKYPEETVKKILDVSEQLFIEQGYDHTTIQDIVDNLGGLTKGVIYHHFKSKEEIFNTILQKRYIVDINKQIESMKDISGFEKIRRINTISLRSLEHQKLAFSAKSLITDPRVIGELYTEAFDSTIPYIKGIVEEGIQDGSIVTEHPQEIAELIVLSTNMWLAPALYKMNEQELLNKLTFFQQLYEGVNFPLIDEEYIQDVVAMFNVIKK</sequence>
<dbReference type="RefSeq" id="WP_069663759.1">
    <property type="nucleotide sequence ID" value="NZ_JBHUJJ010000001.1"/>
</dbReference>
<protein>
    <recommendedName>
        <fullName evidence="2">HTH tetR-type domain-containing protein</fullName>
    </recommendedName>
</protein>
<evidence type="ECO:0000313" key="3">
    <source>
        <dbReference type="EMBL" id="OEG13060.1"/>
    </source>
</evidence>
<dbReference type="InterPro" id="IPR009057">
    <property type="entry name" value="Homeodomain-like_sf"/>
</dbReference>